<dbReference type="InterPro" id="IPR013448">
    <property type="entry name" value="L-rhamnose_mutarotase"/>
</dbReference>
<accession>A0A084IK23</accession>
<dbReference type="AlphaFoldDB" id="A0A084IK23"/>
<comment type="pathway">
    <text evidence="5">Carbohydrate metabolism; L-rhamnose metabolism.</text>
</comment>
<keyword evidence="7" id="KW-1185">Reference proteome</keyword>
<evidence type="ECO:0000256" key="3">
    <source>
        <dbReference type="ARBA" id="ARBA00023277"/>
    </source>
</evidence>
<keyword evidence="1 5" id="KW-0963">Cytoplasm</keyword>
<organism evidence="6 7">
    <name type="scientific">Salinisphaera hydrothermalis (strain C41B8)</name>
    <dbReference type="NCBI Taxonomy" id="1304275"/>
    <lineage>
        <taxon>Bacteria</taxon>
        <taxon>Pseudomonadati</taxon>
        <taxon>Pseudomonadota</taxon>
        <taxon>Gammaproteobacteria</taxon>
        <taxon>Salinisphaerales</taxon>
        <taxon>Salinisphaeraceae</taxon>
        <taxon>Salinisphaera</taxon>
    </lineage>
</organism>
<dbReference type="GO" id="GO:0019301">
    <property type="term" value="P:rhamnose catabolic process"/>
    <property type="evidence" value="ECO:0007669"/>
    <property type="project" value="TreeGrafter"/>
</dbReference>
<evidence type="ECO:0000313" key="6">
    <source>
        <dbReference type="EMBL" id="KEZ77057.1"/>
    </source>
</evidence>
<reference evidence="6 7" key="1">
    <citation type="submission" date="2013-03" db="EMBL/GenBank/DDBJ databases">
        <title>Salinisphaera hydrothermalis C41B8 Genome Sequencing.</title>
        <authorList>
            <person name="Li C."/>
            <person name="Lai Q."/>
            <person name="Shao Z."/>
        </authorList>
    </citation>
    <scope>NUCLEOTIDE SEQUENCE [LARGE SCALE GENOMIC DNA]</scope>
    <source>
        <strain evidence="6 7">C41B8</strain>
    </source>
</reference>
<keyword evidence="3 5" id="KW-0119">Carbohydrate metabolism</keyword>
<evidence type="ECO:0000256" key="5">
    <source>
        <dbReference type="HAMAP-Rule" id="MF_01663"/>
    </source>
</evidence>
<comment type="caution">
    <text evidence="6">The sequence shown here is derived from an EMBL/GenBank/DDBJ whole genome shotgun (WGS) entry which is preliminary data.</text>
</comment>
<feature type="binding site" evidence="5">
    <location>
        <position position="18"/>
    </location>
    <ligand>
        <name>substrate</name>
    </ligand>
</feature>
<dbReference type="Gene3D" id="3.30.70.100">
    <property type="match status" value="1"/>
</dbReference>
<keyword evidence="2 5" id="KW-0413">Isomerase</keyword>
<dbReference type="PANTHER" id="PTHR34389:SF2">
    <property type="entry name" value="L-RHAMNOSE MUTAROTASE"/>
    <property type="match status" value="1"/>
</dbReference>
<dbReference type="EMBL" id="APNK01000018">
    <property type="protein sequence ID" value="KEZ77057.1"/>
    <property type="molecule type" value="Genomic_DNA"/>
</dbReference>
<keyword evidence="4 5" id="KW-0684">Rhamnose metabolism</keyword>
<dbReference type="GO" id="GO:0005737">
    <property type="term" value="C:cytoplasm"/>
    <property type="evidence" value="ECO:0007669"/>
    <property type="project" value="UniProtKB-SubCell"/>
</dbReference>
<dbReference type="PANTHER" id="PTHR34389">
    <property type="entry name" value="L-RHAMNOSE MUTAROTASE"/>
    <property type="match status" value="1"/>
</dbReference>
<dbReference type="InterPro" id="IPR008000">
    <property type="entry name" value="Rham/fucose_mutarotase"/>
</dbReference>
<dbReference type="UniPathway" id="UPA00125"/>
<dbReference type="InterPro" id="IPR011008">
    <property type="entry name" value="Dimeric_a/b-barrel"/>
</dbReference>
<feature type="active site" description="Proton donor" evidence="5">
    <location>
        <position position="22"/>
    </location>
</feature>
<evidence type="ECO:0000256" key="1">
    <source>
        <dbReference type="ARBA" id="ARBA00022490"/>
    </source>
</evidence>
<evidence type="ECO:0000256" key="2">
    <source>
        <dbReference type="ARBA" id="ARBA00023235"/>
    </source>
</evidence>
<comment type="function">
    <text evidence="5">Involved in the anomeric conversion of L-rhamnose.</text>
</comment>
<protein>
    <recommendedName>
        <fullName evidence="5">L-rhamnose mutarotase</fullName>
        <ecNumber evidence="5">5.1.3.32</ecNumber>
    </recommendedName>
    <alternativeName>
        <fullName evidence="5">Rhamnose 1-epimerase</fullName>
    </alternativeName>
    <alternativeName>
        <fullName evidence="5">Type-3 mutarotase</fullName>
    </alternativeName>
</protein>
<dbReference type="Pfam" id="PF05336">
    <property type="entry name" value="rhaM"/>
    <property type="match status" value="1"/>
</dbReference>
<feature type="binding site" evidence="5">
    <location>
        <begin position="76"/>
        <end position="77"/>
    </location>
    <ligand>
        <name>substrate</name>
    </ligand>
</feature>
<comment type="subunit">
    <text evidence="5">Homodimer.</text>
</comment>
<evidence type="ECO:0000313" key="7">
    <source>
        <dbReference type="Proteomes" id="UP000028302"/>
    </source>
</evidence>
<name>A0A084IK23_SALHC</name>
<evidence type="ECO:0000256" key="4">
    <source>
        <dbReference type="ARBA" id="ARBA00023308"/>
    </source>
</evidence>
<gene>
    <name evidence="5" type="primary">rhaM</name>
    <name evidence="6" type="ORF">C41B8_12095</name>
</gene>
<dbReference type="EC" id="5.1.3.32" evidence="5"/>
<dbReference type="Proteomes" id="UP000028302">
    <property type="component" value="Unassembled WGS sequence"/>
</dbReference>
<comment type="catalytic activity">
    <reaction evidence="5">
        <text>alpha-L-rhamnose = beta-L-rhamnose</text>
        <dbReference type="Rhea" id="RHEA:25584"/>
        <dbReference type="ChEBI" id="CHEBI:27586"/>
        <dbReference type="ChEBI" id="CHEBI:27907"/>
        <dbReference type="EC" id="5.1.3.32"/>
    </reaction>
</comment>
<dbReference type="STRING" id="1304275.C41B8_12095"/>
<dbReference type="PATRIC" id="fig|1304275.5.peg.2468"/>
<dbReference type="GO" id="GO:0062192">
    <property type="term" value="F:L-rhamnose mutarotase activity"/>
    <property type="evidence" value="ECO:0007669"/>
    <property type="project" value="UniProtKB-EC"/>
</dbReference>
<proteinExistence type="inferred from homology"/>
<dbReference type="OrthoDB" id="9799608at2"/>
<dbReference type="eggNOG" id="COG3254">
    <property type="taxonomic scope" value="Bacteria"/>
</dbReference>
<dbReference type="SUPFAM" id="SSF54909">
    <property type="entry name" value="Dimeric alpha+beta barrel"/>
    <property type="match status" value="1"/>
</dbReference>
<dbReference type="HAMAP" id="MF_01663">
    <property type="entry name" value="L_rham_rotase"/>
    <property type="match status" value="1"/>
</dbReference>
<comment type="subcellular location">
    <subcellularLocation>
        <location evidence="5">Cytoplasm</location>
    </subcellularLocation>
</comment>
<sequence>MTVRAFEMQLHPGQVAEYRRRHDAIWPELIDLLRAAGIRDYRIFCNEDTGRLFAVMHLAEDHRVDELPGHEVMQHWWRTMADIMETRPDNAPVEVPLTEMFCLTEADDASR</sequence>
<feature type="binding site" evidence="5">
    <location>
        <position position="41"/>
    </location>
    <ligand>
        <name>substrate</name>
    </ligand>
</feature>
<comment type="similarity">
    <text evidence="5">Belongs to the rhamnose mutarotase family.</text>
</comment>